<dbReference type="NCBIfam" id="TIGR01244">
    <property type="entry name" value="TIGR01244 family sulfur transferase"/>
    <property type="match status" value="1"/>
</dbReference>
<dbReference type="AlphaFoldDB" id="D6PDI9"/>
<proteinExistence type="predicted"/>
<dbReference type="EMBL" id="GU942997">
    <property type="protein sequence ID" value="ADD93790.1"/>
    <property type="molecule type" value="Genomic_DNA"/>
</dbReference>
<dbReference type="Gene3D" id="3.90.190.10">
    <property type="entry name" value="Protein tyrosine phosphatase superfamily"/>
    <property type="match status" value="1"/>
</dbReference>
<sequence length="139" mass="15736">MKKVTGCFYVSSQIDVGSVRLAKEQGFDQIICNRPNNEENDQVDYEVIEAEAIDQGLEFNFVPICSGNINLEAIQKTRQLLSEKKKTLAYCRTGTRCITLWACAKASCKCPDKILENVRDAGYNLDYLREFLIDLKPTS</sequence>
<name>D6PDI9_9BACT</name>
<evidence type="ECO:0000313" key="2">
    <source>
        <dbReference type="EMBL" id="ADD93790.1"/>
    </source>
</evidence>
<dbReference type="Pfam" id="PF04273">
    <property type="entry name" value="BLH_phosphatase"/>
    <property type="match status" value="1"/>
</dbReference>
<organism evidence="2">
    <name type="scientific">uncultured marine bacterium MedDCM-OCT-S05-C259</name>
    <dbReference type="NCBI Taxonomy" id="743065"/>
    <lineage>
        <taxon>Bacteria</taxon>
        <taxon>environmental samples</taxon>
    </lineage>
</organism>
<dbReference type="InterPro" id="IPR029021">
    <property type="entry name" value="Prot-tyrosine_phosphatase-like"/>
</dbReference>
<feature type="domain" description="Beta-lactamase hydrolase-like protein phosphatase-like" evidence="1">
    <location>
        <begin position="2"/>
        <end position="107"/>
    </location>
</feature>
<dbReference type="GO" id="GO:0016787">
    <property type="term" value="F:hydrolase activity"/>
    <property type="evidence" value="ECO:0007669"/>
    <property type="project" value="InterPro"/>
</dbReference>
<accession>D6PDI9</accession>
<protein>
    <recommendedName>
        <fullName evidence="1">Beta-lactamase hydrolase-like protein phosphatase-like domain-containing protein</fullName>
    </recommendedName>
</protein>
<dbReference type="InterPro" id="IPR005939">
    <property type="entry name" value="BLH_phosphatase-like"/>
</dbReference>
<evidence type="ECO:0000259" key="1">
    <source>
        <dbReference type="Pfam" id="PF04273"/>
    </source>
</evidence>
<reference evidence="2" key="1">
    <citation type="journal article" date="2010" name="ISME J.">
        <title>Metagenome of the Mediterranean deep chlorophyll maximum studied by direct and fosmid library 454 pyrosequencing.</title>
        <authorList>
            <person name="Ghai R."/>
            <person name="Martin-Cuadrado A.B."/>
            <person name="Molto A.G."/>
            <person name="Heredia I.G."/>
            <person name="Cabrera R."/>
            <person name="Martin J."/>
            <person name="Verdu M."/>
            <person name="Deschamps P."/>
            <person name="Moreira D."/>
            <person name="Lopez-Garcia P."/>
            <person name="Mira A."/>
            <person name="Rodriguez-Valera F."/>
        </authorList>
    </citation>
    <scope>NUCLEOTIDE SEQUENCE</scope>
</reference>